<feature type="domain" description="Calcineurin-like phosphoesterase" evidence="6">
    <location>
        <begin position="95"/>
        <end position="323"/>
    </location>
</feature>
<evidence type="ECO:0000256" key="5">
    <source>
        <dbReference type="SAM" id="Phobius"/>
    </source>
</evidence>
<name>G8YKJ8_PICSO</name>
<evidence type="ECO:0000313" key="8">
    <source>
        <dbReference type="EMBL" id="CCE80843.1"/>
    </source>
</evidence>
<dbReference type="InterPro" id="IPR004843">
    <property type="entry name" value="Calcineurin-like_PHP"/>
</dbReference>
<dbReference type="InterPro" id="IPR029052">
    <property type="entry name" value="Metallo-depent_PP-like"/>
</dbReference>
<comment type="subcellular location">
    <subcellularLocation>
        <location evidence="1">Membrane</location>
        <topology evidence="1">Multi-pass membrane protein</topology>
    </subcellularLocation>
</comment>
<dbReference type="Pfam" id="PF00149">
    <property type="entry name" value="Metallophos"/>
    <property type="match status" value="1"/>
</dbReference>
<dbReference type="Gene3D" id="3.60.21.10">
    <property type="match status" value="1"/>
</dbReference>
<dbReference type="OrthoDB" id="5977743at2759"/>
<dbReference type="PANTHER" id="PTHR13315:SF4">
    <property type="entry name" value="METALLOPHOSPHOESTERASE, ISOFORM E"/>
    <property type="match status" value="1"/>
</dbReference>
<dbReference type="AlphaFoldDB" id="G8YKJ8"/>
<evidence type="ECO:0000256" key="3">
    <source>
        <dbReference type="ARBA" id="ARBA00022989"/>
    </source>
</evidence>
<protein>
    <submittedName>
        <fullName evidence="7">Piso0_003176 protein</fullName>
    </submittedName>
</protein>
<keyword evidence="4 5" id="KW-0472">Membrane</keyword>
<dbReference type="GO" id="GO:0005783">
    <property type="term" value="C:endoplasmic reticulum"/>
    <property type="evidence" value="ECO:0007669"/>
    <property type="project" value="TreeGrafter"/>
</dbReference>
<dbReference type="STRING" id="559304.G8YKJ8"/>
<reference evidence="7" key="1">
    <citation type="submission" date="2011-10" db="EMBL/GenBank/DDBJ databases">
        <authorList>
            <person name="Genoscope - CEA"/>
        </authorList>
    </citation>
    <scope>NUCLEOTIDE SEQUENCE</scope>
</reference>
<evidence type="ECO:0000313" key="7">
    <source>
        <dbReference type="EMBL" id="CCE80078.1"/>
    </source>
</evidence>
<dbReference type="SUPFAM" id="SSF56300">
    <property type="entry name" value="Metallo-dependent phosphatases"/>
    <property type="match status" value="1"/>
</dbReference>
<organism evidence="7 9">
    <name type="scientific">Pichia sorbitophila (strain ATCC MYA-4447 / BCRC 22081 / CBS 7064 / NBRC 10061 / NRRL Y-12695)</name>
    <name type="common">Hybrid yeast</name>
    <dbReference type="NCBI Taxonomy" id="559304"/>
    <lineage>
        <taxon>Eukaryota</taxon>
        <taxon>Fungi</taxon>
        <taxon>Dikarya</taxon>
        <taxon>Ascomycota</taxon>
        <taxon>Saccharomycotina</taxon>
        <taxon>Pichiomycetes</taxon>
        <taxon>Debaryomycetaceae</taxon>
        <taxon>Millerozyma</taxon>
    </lineage>
</organism>
<evidence type="ECO:0000256" key="4">
    <source>
        <dbReference type="ARBA" id="ARBA00023136"/>
    </source>
</evidence>
<dbReference type="GO" id="GO:0016787">
    <property type="term" value="F:hydrolase activity"/>
    <property type="evidence" value="ECO:0007669"/>
    <property type="project" value="InterPro"/>
</dbReference>
<evidence type="ECO:0000259" key="6">
    <source>
        <dbReference type="Pfam" id="PF00149"/>
    </source>
</evidence>
<feature type="transmembrane region" description="Helical" evidence="5">
    <location>
        <begin position="392"/>
        <end position="412"/>
    </location>
</feature>
<evidence type="ECO:0000313" key="9">
    <source>
        <dbReference type="Proteomes" id="UP000005222"/>
    </source>
</evidence>
<dbReference type="PANTHER" id="PTHR13315">
    <property type="entry name" value="METALLO PHOSPHOESTERASE RELATED"/>
    <property type="match status" value="1"/>
</dbReference>
<dbReference type="Proteomes" id="UP000005222">
    <property type="component" value="Chromosome H"/>
</dbReference>
<proteinExistence type="predicted"/>
<dbReference type="EMBL" id="FO082052">
    <property type="protein sequence ID" value="CCE80843.1"/>
    <property type="molecule type" value="Genomic_DNA"/>
</dbReference>
<dbReference type="GO" id="GO:0006506">
    <property type="term" value="P:GPI anchor biosynthetic process"/>
    <property type="evidence" value="ECO:0007669"/>
    <property type="project" value="InterPro"/>
</dbReference>
<keyword evidence="9" id="KW-1185">Reference proteome</keyword>
<dbReference type="InParanoid" id="G8YKJ8"/>
<dbReference type="EMBL" id="FO082053">
    <property type="protein sequence ID" value="CCE80078.1"/>
    <property type="molecule type" value="Genomic_DNA"/>
</dbReference>
<keyword evidence="3 5" id="KW-1133">Transmembrane helix</keyword>
<evidence type="ECO:0000256" key="2">
    <source>
        <dbReference type="ARBA" id="ARBA00022692"/>
    </source>
</evidence>
<dbReference type="GO" id="GO:0016020">
    <property type="term" value="C:membrane"/>
    <property type="evidence" value="ECO:0007669"/>
    <property type="project" value="UniProtKB-SubCell"/>
</dbReference>
<feature type="transmembrane region" description="Helical" evidence="5">
    <location>
        <begin position="451"/>
        <end position="474"/>
    </location>
</feature>
<dbReference type="eggNOG" id="KOG3662">
    <property type="taxonomic scope" value="Eukaryota"/>
</dbReference>
<reference evidence="9" key="2">
    <citation type="journal article" date="2012" name="G3 (Bethesda)">
        <title>Pichia sorbitophila, an interspecies yeast hybrid reveals early steps of genome resolution following polyploidization.</title>
        <authorList>
            <person name="Leh Louis V."/>
            <person name="Despons L."/>
            <person name="Friedrich A."/>
            <person name="Martin T."/>
            <person name="Durrens P."/>
            <person name="Casaregola S."/>
            <person name="Neuveglise C."/>
            <person name="Fairhead C."/>
            <person name="Marck C."/>
            <person name="Cruz J.A."/>
            <person name="Straub M.L."/>
            <person name="Kugler V."/>
            <person name="Sacerdot C."/>
            <person name="Uzunov Z."/>
            <person name="Thierry A."/>
            <person name="Weiss S."/>
            <person name="Bleykasten C."/>
            <person name="De Montigny J."/>
            <person name="Jacques N."/>
            <person name="Jung P."/>
            <person name="Lemaire M."/>
            <person name="Mallet S."/>
            <person name="Morel G."/>
            <person name="Richard G.F."/>
            <person name="Sarkar A."/>
            <person name="Savel G."/>
            <person name="Schacherer J."/>
            <person name="Seret M.L."/>
            <person name="Talla E."/>
            <person name="Samson G."/>
            <person name="Jubin C."/>
            <person name="Poulain J."/>
            <person name="Vacherie B."/>
            <person name="Barbe V."/>
            <person name="Pelletier E."/>
            <person name="Sherman D.J."/>
            <person name="Westhof E."/>
            <person name="Weissenbach J."/>
            <person name="Baret P.V."/>
            <person name="Wincker P."/>
            <person name="Gaillardin C."/>
            <person name="Dujon B."/>
            <person name="Souciet J.L."/>
        </authorList>
    </citation>
    <scope>NUCLEOTIDE SEQUENCE [LARGE SCALE GENOMIC DNA]</scope>
    <source>
        <strain evidence="9">ATCC MYA-4447 / BCRC 22081 / CBS 7064 / NBRC 10061 / NRRL Y-12695</strain>
    </source>
</reference>
<dbReference type="FunCoup" id="G8YKJ8">
    <property type="interactions" value="855"/>
</dbReference>
<dbReference type="Proteomes" id="UP000005222">
    <property type="component" value="Chromosome G"/>
</dbReference>
<gene>
    <name evidence="7" type="primary">Piso0_003176</name>
    <name evidence="7" type="ORF">GNLVRS01_PISO0G06562g</name>
    <name evidence="8" type="ORF">GNLVRS01_PISO0H06563g</name>
</gene>
<sequence>MIFKKRKKESEELPIYDLKPQVSENGDTKYVPKSKSSKWNTSALIKNVYWKIVLINLLIWLFCVNYFERTTLRSSLAACEWQRWEGWDKAARPHRIALVADPQLVDDHTYPGRFRLLTYFIKKLSDNYLFRNHRYVQTYLDPDTTIFLGDLFDGGRQWKPDAWMEEYKRFNKVYPKKPNRRMINDLPGNHDIGFESINIEARKRFSAFFGTPNEALEIGNHSFVILDTISLSSENKQLQEDSLEFLSTLNDHINPAFPRVLLTHVPLYRFTESQTCGPLRESKKPFPVMKGLQYQTVIDYEISKNILSTVKPTLVFSGDDHDYCDITHKYESDGVAMSAREITVKSASMTCGIKYPAIQLLSLHNPYDPKPKTTLEPDNTLKTKMCTLPKPYVAIFVYVTLLVVSIISFIAAREKNLKLFMNSYERGILPVSSGKHPFSFRLLRDMRQIDLWFLLDFFYFIVILYIVFGLFYTFI</sequence>
<evidence type="ECO:0000256" key="1">
    <source>
        <dbReference type="ARBA" id="ARBA00004141"/>
    </source>
</evidence>
<keyword evidence="2 5" id="KW-0812">Transmembrane</keyword>
<dbReference type="HOGENOM" id="CLU_011607_0_0_1"/>
<feature type="transmembrane region" description="Helical" evidence="5">
    <location>
        <begin position="48"/>
        <end position="67"/>
    </location>
</feature>
<dbReference type="InterPro" id="IPR033308">
    <property type="entry name" value="PGAP5/Cdc1/Ted1"/>
</dbReference>
<accession>G8YKJ8</accession>